<dbReference type="InterPro" id="IPR000468">
    <property type="entry name" value="Barstar"/>
</dbReference>
<dbReference type="Proteomes" id="UP000601171">
    <property type="component" value="Unassembled WGS sequence"/>
</dbReference>
<feature type="domain" description="Barstar (barnase inhibitor)" evidence="2">
    <location>
        <begin position="1"/>
        <end position="87"/>
    </location>
</feature>
<dbReference type="Gene3D" id="3.30.370.10">
    <property type="entry name" value="Barstar-like"/>
    <property type="match status" value="1"/>
</dbReference>
<evidence type="ECO:0000259" key="2">
    <source>
        <dbReference type="Pfam" id="PF01337"/>
    </source>
</evidence>
<organism evidence="3 4">
    <name type="scientific">Paratissierella segnis</name>
    <dbReference type="NCBI Taxonomy" id="2763679"/>
    <lineage>
        <taxon>Bacteria</taxon>
        <taxon>Bacillati</taxon>
        <taxon>Bacillota</taxon>
        <taxon>Tissierellia</taxon>
        <taxon>Tissierellales</taxon>
        <taxon>Tissierellaceae</taxon>
        <taxon>Paratissierella</taxon>
    </lineage>
</organism>
<sequence>MNLILLNGKRMTNKVKAHRYLKRKLKFPDYYGENLDALWDELSTIAEPTDIKFINKDILIENLGTYGEEIIRTFVDAAEENKNIGFEVI</sequence>
<accession>A0A926IJU2</accession>
<dbReference type="AlphaFoldDB" id="A0A926IJU2"/>
<dbReference type="Pfam" id="PF01337">
    <property type="entry name" value="Barstar"/>
    <property type="match status" value="1"/>
</dbReference>
<name>A0A926IJU2_9FIRM</name>
<dbReference type="SUPFAM" id="SSF52038">
    <property type="entry name" value="Barstar-related"/>
    <property type="match status" value="1"/>
</dbReference>
<dbReference type="InterPro" id="IPR035905">
    <property type="entry name" value="Barstar-like_sf"/>
</dbReference>
<proteinExistence type="inferred from homology"/>
<evidence type="ECO:0000313" key="3">
    <source>
        <dbReference type="EMBL" id="MBC8587023.1"/>
    </source>
</evidence>
<dbReference type="RefSeq" id="WP_262428494.1">
    <property type="nucleotide sequence ID" value="NZ_JACRTG010000005.1"/>
</dbReference>
<comment type="caution">
    <text evidence="3">The sequence shown here is derived from an EMBL/GenBank/DDBJ whole genome shotgun (WGS) entry which is preliminary data.</text>
</comment>
<reference evidence="3" key="1">
    <citation type="submission" date="2020-08" db="EMBL/GenBank/DDBJ databases">
        <title>Genome public.</title>
        <authorList>
            <person name="Liu C."/>
            <person name="Sun Q."/>
        </authorList>
    </citation>
    <scope>NUCLEOTIDE SEQUENCE</scope>
    <source>
        <strain evidence="3">BX21</strain>
    </source>
</reference>
<protein>
    <submittedName>
        <fullName evidence="3">Barstar family protein</fullName>
    </submittedName>
</protein>
<evidence type="ECO:0000256" key="1">
    <source>
        <dbReference type="ARBA" id="ARBA00006845"/>
    </source>
</evidence>
<evidence type="ECO:0000313" key="4">
    <source>
        <dbReference type="Proteomes" id="UP000601171"/>
    </source>
</evidence>
<comment type="similarity">
    <text evidence="1">Belongs to the barstar family.</text>
</comment>
<keyword evidence="4" id="KW-1185">Reference proteome</keyword>
<gene>
    <name evidence="3" type="ORF">H8707_02040</name>
</gene>
<dbReference type="EMBL" id="JACRTG010000005">
    <property type="protein sequence ID" value="MBC8587023.1"/>
    <property type="molecule type" value="Genomic_DNA"/>
</dbReference>